<sequence>MAINMQFLNAYYNQKSLPIFRTCLNMQAVKCADMSAPGPSSCSLSASIEDACFSTGTRFICRSQLADHCSTRNGIVLDFARTGRMKDMLNVSCKAQAESTTPVSEAEQEGWKKRQDEAGKESDNGSWQWSLNWNHITSHIIVGSCPRSSEDVDHMVDAAGITAILNLQSDLCFEALKIPFEDIRKRAIERAVYLDRVAIRDFDHGDQALMLPQAVRTLNLLLARGFKVYVHCTAGINRATLTVVGYLTFVQGMNLDDAVSMVKSARKVAHPYIDCWVEVRRRLLDGRNEELGGVSKQIYELRRDKATPGNSNSDWEAAQKQVIATTFGRWLEVDLGILQMEFDQLDRHYAAALRKVKADFEKVLGQAQVSGKNSAFNLAKYVADTSTSSSKEVPEEELECDVITRECASTEE</sequence>
<comment type="caution">
    <text evidence="1">The sequence shown here is derived from an EMBL/GenBank/DDBJ whole genome shotgun (WGS) entry which is preliminary data.</text>
</comment>
<proteinExistence type="predicted"/>
<evidence type="ECO:0000313" key="2">
    <source>
        <dbReference type="Proteomes" id="UP001162992"/>
    </source>
</evidence>
<keyword evidence="2" id="KW-1185">Reference proteome</keyword>
<gene>
    <name evidence="1" type="ORF">O6H91_09G081700</name>
</gene>
<name>A0ACC2CR93_DIPCM</name>
<dbReference type="Proteomes" id="UP001162992">
    <property type="component" value="Chromosome 9"/>
</dbReference>
<reference evidence="2" key="1">
    <citation type="journal article" date="2024" name="Proc. Natl. Acad. Sci. U.S.A.">
        <title>Extraordinary preservation of gene collinearity over three hundred million years revealed in homosporous lycophytes.</title>
        <authorList>
            <person name="Li C."/>
            <person name="Wickell D."/>
            <person name="Kuo L.Y."/>
            <person name="Chen X."/>
            <person name="Nie B."/>
            <person name="Liao X."/>
            <person name="Peng D."/>
            <person name="Ji J."/>
            <person name="Jenkins J."/>
            <person name="Williams M."/>
            <person name="Shu S."/>
            <person name="Plott C."/>
            <person name="Barry K."/>
            <person name="Rajasekar S."/>
            <person name="Grimwood J."/>
            <person name="Han X."/>
            <person name="Sun S."/>
            <person name="Hou Z."/>
            <person name="He W."/>
            <person name="Dai G."/>
            <person name="Sun C."/>
            <person name="Schmutz J."/>
            <person name="Leebens-Mack J.H."/>
            <person name="Li F.W."/>
            <person name="Wang L."/>
        </authorList>
    </citation>
    <scope>NUCLEOTIDE SEQUENCE [LARGE SCALE GENOMIC DNA]</scope>
    <source>
        <strain evidence="2">cv. PW_Plant_1</strain>
    </source>
</reference>
<dbReference type="EMBL" id="CM055100">
    <property type="protein sequence ID" value="KAJ7544534.1"/>
    <property type="molecule type" value="Genomic_DNA"/>
</dbReference>
<organism evidence="1 2">
    <name type="scientific">Diphasiastrum complanatum</name>
    <name type="common">Issler's clubmoss</name>
    <name type="synonym">Lycopodium complanatum</name>
    <dbReference type="NCBI Taxonomy" id="34168"/>
    <lineage>
        <taxon>Eukaryota</taxon>
        <taxon>Viridiplantae</taxon>
        <taxon>Streptophyta</taxon>
        <taxon>Embryophyta</taxon>
        <taxon>Tracheophyta</taxon>
        <taxon>Lycopodiopsida</taxon>
        <taxon>Lycopodiales</taxon>
        <taxon>Lycopodiaceae</taxon>
        <taxon>Lycopodioideae</taxon>
        <taxon>Diphasiastrum</taxon>
    </lineage>
</organism>
<protein>
    <submittedName>
        <fullName evidence="1">Uncharacterized protein</fullName>
    </submittedName>
</protein>
<accession>A0ACC2CR93</accession>
<evidence type="ECO:0000313" key="1">
    <source>
        <dbReference type="EMBL" id="KAJ7544534.1"/>
    </source>
</evidence>